<dbReference type="PaxDb" id="610130-Closa_4247"/>
<dbReference type="eggNOG" id="ENOG5031I16">
    <property type="taxonomic scope" value="Bacteria"/>
</dbReference>
<dbReference type="RefSeq" id="WP_013274800.1">
    <property type="nucleotide sequence ID" value="NC_014376.1"/>
</dbReference>
<dbReference type="HOGENOM" id="CLU_099787_0_0_9"/>
<dbReference type="AlphaFoldDB" id="D9R3M7"/>
<dbReference type="STRING" id="610130.Closa_4247"/>
<gene>
    <name evidence="1" type="ordered locus">Closa_4247</name>
</gene>
<reference evidence="1" key="1">
    <citation type="submission" date="2010-07" db="EMBL/GenBank/DDBJ databases">
        <title>Complete sequence of Clostridium saccharolyticum WM1.</title>
        <authorList>
            <consortium name="US DOE Joint Genome Institute"/>
            <person name="Lucas S."/>
            <person name="Copeland A."/>
            <person name="Lapidus A."/>
            <person name="Cheng J.-F."/>
            <person name="Bruce D."/>
            <person name="Goodwin L."/>
            <person name="Pitluck S."/>
            <person name="Chertkov O."/>
            <person name="Detter J.C."/>
            <person name="Han C."/>
            <person name="Tapia R."/>
            <person name="Land M."/>
            <person name="Hauser L."/>
            <person name="Chang Y.-J."/>
            <person name="Jeffries C."/>
            <person name="Kyrpides N."/>
            <person name="Ivanova N."/>
            <person name="Mikhailova N."/>
            <person name="Mouttaki H."/>
            <person name="Lin L."/>
            <person name="Zhou J."/>
            <person name="Hemme C.L."/>
            <person name="Woyke T."/>
        </authorList>
    </citation>
    <scope>NUCLEOTIDE SEQUENCE [LARGE SCALE GENOMIC DNA]</scope>
    <source>
        <strain evidence="1">WM1</strain>
    </source>
</reference>
<protein>
    <recommendedName>
        <fullName evidence="3">DUF4276 family protein</fullName>
    </recommendedName>
</protein>
<evidence type="ECO:0000313" key="2">
    <source>
        <dbReference type="Proteomes" id="UP000001662"/>
    </source>
</evidence>
<dbReference type="KEGG" id="csh:Closa_4247"/>
<organism evidence="1 2">
    <name type="scientific">Lacrimispora saccharolytica (strain ATCC 35040 / DSM 2544 / NRCC 2533 / WM1)</name>
    <name type="common">Clostridium saccharolyticum</name>
    <dbReference type="NCBI Taxonomy" id="610130"/>
    <lineage>
        <taxon>Bacteria</taxon>
        <taxon>Bacillati</taxon>
        <taxon>Bacillota</taxon>
        <taxon>Clostridia</taxon>
        <taxon>Lachnospirales</taxon>
        <taxon>Lachnospiraceae</taxon>
        <taxon>Lacrimispora</taxon>
    </lineage>
</organism>
<evidence type="ECO:0008006" key="3">
    <source>
        <dbReference type="Google" id="ProtNLM"/>
    </source>
</evidence>
<dbReference type="EMBL" id="CP002109">
    <property type="protein sequence ID" value="ADL06748.1"/>
    <property type="molecule type" value="Genomic_DNA"/>
</dbReference>
<name>D9R3M7_LACSW</name>
<keyword evidence="2" id="KW-1185">Reference proteome</keyword>
<evidence type="ECO:0000313" key="1">
    <source>
        <dbReference type="EMBL" id="ADL06748.1"/>
    </source>
</evidence>
<proteinExistence type="predicted"/>
<dbReference type="OrthoDB" id="2110614at2"/>
<dbReference type="Proteomes" id="UP000001662">
    <property type="component" value="Chromosome"/>
</dbReference>
<accession>D9R3M7</accession>
<sequence>MGTKTKKVILYLVEGPTDEDALSPVLKKVFHREEVRFHVVHGDMTSNWRISGANAVKTVYEHMELERKRYGFEKRDIIKVIHLVDIDGAFIPEDRVLKGRDRTLRYYDDRIEAPDPERIIERNRRKSKILQRLCTADAVGKVPYFVYYFSRNLEHVLHNNEEDLSDDKKIRYADSFADKYGLDQKGFQDFMSSGDFAVPGEFHETWNFIMQDLNSLHRHCNFHLLFQNKEPEAAAGNRR</sequence>